<evidence type="ECO:0000313" key="2">
    <source>
        <dbReference type="Proteomes" id="UP000095662"/>
    </source>
</evidence>
<evidence type="ECO:0000313" key="1">
    <source>
        <dbReference type="EMBL" id="CUQ86448.1"/>
    </source>
</evidence>
<name>A0A174ZPY3_9FIRM</name>
<organism evidence="1 2">
    <name type="scientific">[Eubacterium] siraeum</name>
    <dbReference type="NCBI Taxonomy" id="39492"/>
    <lineage>
        <taxon>Bacteria</taxon>
        <taxon>Bacillati</taxon>
        <taxon>Bacillota</taxon>
        <taxon>Clostridia</taxon>
        <taxon>Eubacteriales</taxon>
        <taxon>Oscillospiraceae</taxon>
        <taxon>Oscillospiraceae incertae sedis</taxon>
    </lineage>
</organism>
<dbReference type="Gene3D" id="3.10.20.860">
    <property type="match status" value="1"/>
</dbReference>
<sequence>MTCFYCKGDMTESTTTHFAELKNCIVIIKNVPCYKCTQCGETAYTADVAERLEQIISTLEKNLTEIAVVNYSAA</sequence>
<dbReference type="InterPro" id="IPR022453">
    <property type="entry name" value="Znf_MqsA-type"/>
</dbReference>
<dbReference type="STRING" id="39492.ERS852540_01288"/>
<dbReference type="Proteomes" id="UP000095662">
    <property type="component" value="Unassembled WGS sequence"/>
</dbReference>
<dbReference type="EMBL" id="CZBY01000009">
    <property type="protein sequence ID" value="CUQ86448.1"/>
    <property type="molecule type" value="Genomic_DNA"/>
</dbReference>
<gene>
    <name evidence="1" type="ORF">ERS852540_01288</name>
</gene>
<dbReference type="CDD" id="cd12870">
    <property type="entry name" value="MqsA"/>
    <property type="match status" value="1"/>
</dbReference>
<accession>A0A174ZPY3</accession>
<reference evidence="1 2" key="1">
    <citation type="submission" date="2015-09" db="EMBL/GenBank/DDBJ databases">
        <authorList>
            <consortium name="Pathogen Informatics"/>
        </authorList>
    </citation>
    <scope>NUCLEOTIDE SEQUENCE [LARGE SCALE GENOMIC DNA]</scope>
    <source>
        <strain evidence="1 2">2789STDY5834928</strain>
    </source>
</reference>
<protein>
    <submittedName>
        <fullName evidence="1">YgiT-type zinc finger domain</fullName>
    </submittedName>
</protein>
<dbReference type="NCBIfam" id="TIGR03831">
    <property type="entry name" value="YgiT_finger"/>
    <property type="match status" value="1"/>
</dbReference>
<dbReference type="OrthoDB" id="9812340at2"/>
<proteinExistence type="predicted"/>
<dbReference type="AlphaFoldDB" id="A0A174ZPY3"/>